<dbReference type="Proteomes" id="UP001152024">
    <property type="component" value="Unassembled WGS sequence"/>
</dbReference>
<evidence type="ECO:0000313" key="2">
    <source>
        <dbReference type="EMBL" id="KAJ4137159.1"/>
    </source>
</evidence>
<reference evidence="2" key="1">
    <citation type="submission" date="2022-09" db="EMBL/GenBank/DDBJ databases">
        <title>Fusarium specimens isolated from Avocado Roots.</title>
        <authorList>
            <person name="Stajich J."/>
            <person name="Roper C."/>
            <person name="Heimlech-Rivalta G."/>
        </authorList>
    </citation>
    <scope>NUCLEOTIDE SEQUENCE</scope>
    <source>
        <strain evidence="2">CF00095</strain>
    </source>
</reference>
<comment type="caution">
    <text evidence="2">The sequence shown here is derived from an EMBL/GenBank/DDBJ whole genome shotgun (WGS) entry which is preliminary data.</text>
</comment>
<evidence type="ECO:0000313" key="3">
    <source>
        <dbReference type="Proteomes" id="UP001152024"/>
    </source>
</evidence>
<proteinExistence type="predicted"/>
<organism evidence="2 3">
    <name type="scientific">Fusarium equiseti</name>
    <name type="common">Fusarium scirpi</name>
    <dbReference type="NCBI Taxonomy" id="61235"/>
    <lineage>
        <taxon>Eukaryota</taxon>
        <taxon>Fungi</taxon>
        <taxon>Dikarya</taxon>
        <taxon>Ascomycota</taxon>
        <taxon>Pezizomycotina</taxon>
        <taxon>Sordariomycetes</taxon>
        <taxon>Hypocreomycetidae</taxon>
        <taxon>Hypocreales</taxon>
        <taxon>Nectriaceae</taxon>
        <taxon>Fusarium</taxon>
        <taxon>Fusarium incarnatum-equiseti species complex</taxon>
    </lineage>
</organism>
<dbReference type="EMBL" id="JAOQBH010000004">
    <property type="protein sequence ID" value="KAJ4137159.1"/>
    <property type="molecule type" value="Genomic_DNA"/>
</dbReference>
<feature type="transmembrane region" description="Helical" evidence="1">
    <location>
        <begin position="56"/>
        <end position="81"/>
    </location>
</feature>
<keyword evidence="1" id="KW-0472">Membrane</keyword>
<keyword evidence="3" id="KW-1185">Reference proteome</keyword>
<accession>A0ABQ8RJX8</accession>
<evidence type="ECO:0000256" key="1">
    <source>
        <dbReference type="SAM" id="Phobius"/>
    </source>
</evidence>
<sequence length="121" mass="12185">MVNLHLWQAVNKSRRYAALATICTLLALITRLNTSVAGPILEDASAPLLLPSGDGLAALATILALLPLVAGLYAGVAGAVLEDTSATDLSEPVKAGAAVLTVFTGDAVDVAGTVLFDPGAF</sequence>
<gene>
    <name evidence="2" type="ORF">NW768_002740</name>
</gene>
<name>A0ABQ8RJX8_FUSEQ</name>
<keyword evidence="1" id="KW-0812">Transmembrane</keyword>
<keyword evidence="1" id="KW-1133">Transmembrane helix</keyword>
<protein>
    <submittedName>
        <fullName evidence="2">Uncharacterized protein</fullName>
    </submittedName>
</protein>